<reference evidence="2 3" key="1">
    <citation type="submission" date="2014-01" db="EMBL/GenBank/DDBJ databases">
        <title>Complete genome sequence of ionizing-radiation resistance bacterium Hymenobacter swuensis DY53.</title>
        <authorList>
            <person name="Jung J.-H."/>
            <person name="Jeong S.-W."/>
            <person name="Joe M.-H."/>
            <person name="Cho y.-j."/>
            <person name="Kim M.-K."/>
            <person name="Lim S.-Y."/>
        </authorList>
    </citation>
    <scope>NUCLEOTIDE SEQUENCE [LARGE SCALE GENOMIC DNA]</scope>
    <source>
        <strain evidence="2 3">DY53</strain>
    </source>
</reference>
<keyword evidence="1" id="KW-0472">Membrane</keyword>
<keyword evidence="1" id="KW-0812">Transmembrane</keyword>
<dbReference type="KEGG" id="hsw:Hsw_0071"/>
<proteinExistence type="predicted"/>
<organism evidence="2 3">
    <name type="scientific">Hymenobacter swuensis DY53</name>
    <dbReference type="NCBI Taxonomy" id="1227739"/>
    <lineage>
        <taxon>Bacteria</taxon>
        <taxon>Pseudomonadati</taxon>
        <taxon>Bacteroidota</taxon>
        <taxon>Cytophagia</taxon>
        <taxon>Cytophagales</taxon>
        <taxon>Hymenobacteraceae</taxon>
        <taxon>Hymenobacter</taxon>
    </lineage>
</organism>
<gene>
    <name evidence="2" type="ORF">Hsw_0071</name>
</gene>
<name>W8EZ83_9BACT</name>
<protein>
    <submittedName>
        <fullName evidence="2">Uncharacterized protein</fullName>
    </submittedName>
</protein>
<dbReference type="AlphaFoldDB" id="W8EZ83"/>
<dbReference type="HOGENOM" id="CLU_2973308_0_0_10"/>
<evidence type="ECO:0000313" key="3">
    <source>
        <dbReference type="Proteomes" id="UP000019423"/>
    </source>
</evidence>
<evidence type="ECO:0000313" key="2">
    <source>
        <dbReference type="EMBL" id="AHJ95666.1"/>
    </source>
</evidence>
<dbReference type="EMBL" id="CP007145">
    <property type="protein sequence ID" value="AHJ95666.1"/>
    <property type="molecule type" value="Genomic_DNA"/>
</dbReference>
<accession>W8EZ83</accession>
<dbReference type="Proteomes" id="UP000019423">
    <property type="component" value="Chromosome"/>
</dbReference>
<keyword evidence="3" id="KW-1185">Reference proteome</keyword>
<keyword evidence="1" id="KW-1133">Transmembrane helix</keyword>
<feature type="transmembrane region" description="Helical" evidence="1">
    <location>
        <begin position="32"/>
        <end position="55"/>
    </location>
</feature>
<evidence type="ECO:0000256" key="1">
    <source>
        <dbReference type="SAM" id="Phobius"/>
    </source>
</evidence>
<sequence length="58" mass="6375">MKPVFASPCLACRRRFRWNGQPLFATCTCLNYGSGVTAVALVAGVVLVAGILWSWRRC</sequence>